<reference evidence="3" key="2">
    <citation type="submission" date="2020-10" db="EMBL/GenBank/DDBJ databases">
        <authorList>
            <person name="Scholz U."/>
            <person name="Mascher M."/>
            <person name="Fiebig A."/>
        </authorList>
    </citation>
    <scope>NUCLEOTIDE SEQUENCE [LARGE SCALE GENOMIC DNA]</scope>
    <source>
        <strain evidence="3">cv. Morex</strain>
    </source>
</reference>
<gene>
    <name evidence="3" type="primary">LOC123410242</name>
</gene>
<reference evidence="4" key="1">
    <citation type="journal article" date="2012" name="Nature">
        <title>A physical, genetic and functional sequence assembly of the barley genome.</title>
        <authorList>
            <consortium name="The International Barley Genome Sequencing Consortium"/>
            <person name="Mayer K.F."/>
            <person name="Waugh R."/>
            <person name="Brown J.W."/>
            <person name="Schulman A."/>
            <person name="Langridge P."/>
            <person name="Platzer M."/>
            <person name="Fincher G.B."/>
            <person name="Muehlbauer G.J."/>
            <person name="Sato K."/>
            <person name="Close T.J."/>
            <person name="Wise R.P."/>
            <person name="Stein N."/>
        </authorList>
    </citation>
    <scope>NUCLEOTIDE SEQUENCE [LARGE SCALE GENOMIC DNA]</scope>
    <source>
        <strain evidence="4">cv. Morex</strain>
    </source>
</reference>
<feature type="domain" description="Poor homologous synapsis 1 PH" evidence="2">
    <location>
        <begin position="28"/>
        <end position="171"/>
    </location>
</feature>
<protein>
    <recommendedName>
        <fullName evidence="2">Poor homologous synapsis 1 PH domain-containing protein</fullName>
    </recommendedName>
</protein>
<sequence>MVVVGASDDGWARLTSSSYAAAGQGRRQEWEVEFARYAAPPLRDTSTPPPPGVRCATSATDCHPGSWLPVATPAAVRVSRSSHPSAAPVLTVSVVGVVFEEHFVSILNFSWPQFTCGGQCPGSGSRVVFVSFVDKSKQIQKFALRFPQLSDVESFLNCVKECLGDTMDIKSSGCDYVCEDSSSRSEYIASNELPYSFEGPASDHRTEQPALCYHEESELPVSEPLLPSNLDNINSGFPLSFTEMLKNLSTETEHALCMYGSDAEDLHQLAGTDHPQGVMYGGSDGEDLHQLTGTDHPQEVKYGGSGAEDLHQLTGTDHPQEVFTQDACHDAGSNGNTADKETGTSKSTNEIDTSKPTSDIMARIKKYLADESFHDTLFKVEKIIDELGVKALCMYGSDAEDLHQLAGTDHPHGVMYGGSGAEDLHQLTGTDRPQEVFTQDACHDVGSNGNTADKETGTSKSTKEIDTSKSTSDIMARIKKYLADESFHDMLFKLERIIDELGVDLSVYP</sequence>
<proteinExistence type="predicted"/>
<organism evidence="3 4">
    <name type="scientific">Hordeum vulgare subsp. vulgare</name>
    <name type="common">Domesticated barley</name>
    <dbReference type="NCBI Taxonomy" id="112509"/>
    <lineage>
        <taxon>Eukaryota</taxon>
        <taxon>Viridiplantae</taxon>
        <taxon>Streptophyta</taxon>
        <taxon>Embryophyta</taxon>
        <taxon>Tracheophyta</taxon>
        <taxon>Spermatophyta</taxon>
        <taxon>Magnoliopsida</taxon>
        <taxon>Liliopsida</taxon>
        <taxon>Poales</taxon>
        <taxon>Poaceae</taxon>
        <taxon>BOP clade</taxon>
        <taxon>Pooideae</taxon>
        <taxon>Triticodae</taxon>
        <taxon>Triticeae</taxon>
        <taxon>Hordeinae</taxon>
        <taxon>Hordeum</taxon>
    </lineage>
</organism>
<feature type="compositionally biased region" description="Basic and acidic residues" evidence="1">
    <location>
        <begin position="452"/>
        <end position="467"/>
    </location>
</feature>
<evidence type="ECO:0000256" key="1">
    <source>
        <dbReference type="SAM" id="MobiDB-lite"/>
    </source>
</evidence>
<feature type="region of interest" description="Disordered" evidence="1">
    <location>
        <begin position="332"/>
        <end position="354"/>
    </location>
</feature>
<dbReference type="EnsemblPlants" id="HORVU.MOREX.r3.7HG0677140.1">
    <property type="protein sequence ID" value="HORVU.MOREX.r3.7HG0677140.1"/>
    <property type="gene ID" value="HORVU.MOREX.r3.7HG0677140"/>
</dbReference>
<evidence type="ECO:0000313" key="3">
    <source>
        <dbReference type="EnsemblPlants" id="HORVU.MOREX.r3.7HG0677140.1"/>
    </source>
</evidence>
<dbReference type="Proteomes" id="UP000011116">
    <property type="component" value="Chromosome 7H"/>
</dbReference>
<dbReference type="InterPro" id="IPR057619">
    <property type="entry name" value="PH_PHS1"/>
</dbReference>
<dbReference type="Pfam" id="PF25349">
    <property type="entry name" value="PH_PHS1"/>
    <property type="match status" value="1"/>
</dbReference>
<feature type="region of interest" description="Disordered" evidence="1">
    <location>
        <begin position="441"/>
        <end position="468"/>
    </location>
</feature>
<feature type="compositionally biased region" description="Polar residues" evidence="1">
    <location>
        <begin position="344"/>
        <end position="354"/>
    </location>
</feature>
<dbReference type="AlphaFoldDB" id="A0A8I6Z1U1"/>
<evidence type="ECO:0000313" key="4">
    <source>
        <dbReference type="Proteomes" id="UP000011116"/>
    </source>
</evidence>
<accession>A0A8I6Z1U1</accession>
<evidence type="ECO:0000259" key="2">
    <source>
        <dbReference type="Pfam" id="PF25349"/>
    </source>
</evidence>
<reference evidence="3" key="3">
    <citation type="submission" date="2022-01" db="UniProtKB">
        <authorList>
            <consortium name="EnsemblPlants"/>
        </authorList>
    </citation>
    <scope>IDENTIFICATION</scope>
    <source>
        <strain evidence="3">subsp. vulgare</strain>
    </source>
</reference>
<dbReference type="Gramene" id="HORVU.MOREX.r3.7HG0677140.1">
    <property type="protein sequence ID" value="HORVU.MOREX.r3.7HG0677140.1"/>
    <property type="gene ID" value="HORVU.MOREX.r3.7HG0677140"/>
</dbReference>
<keyword evidence="4" id="KW-1185">Reference proteome</keyword>
<dbReference type="GeneID" id="123410242"/>
<name>A0A8I6Z1U1_HORVV</name>
<dbReference type="RefSeq" id="XP_044959088.1">
    <property type="nucleotide sequence ID" value="XM_045103153.1"/>
</dbReference>